<sequence length="156" mass="17418">MPAAPNLAELRERSEKEKEVHVWAKPSTPLQSPPSQQTTPVVSLSSTNAAGKEAEACAWYLGLDLAQKWGFLYLGQEQMDSHGHHRGCKAGKWASKTLEIGSPKQKLEAWSYDYPEPTKRIVLGEAKTTNHQTLKILKYCVKKRYQGCGPVIKSVR</sequence>
<evidence type="ECO:0000256" key="1">
    <source>
        <dbReference type="SAM" id="MobiDB-lite"/>
    </source>
</evidence>
<comment type="caution">
    <text evidence="2">The sequence shown here is derived from an EMBL/GenBank/DDBJ whole genome shotgun (WGS) entry which is preliminary data.</text>
</comment>
<name>A0ABU6SL02_9FABA</name>
<feature type="compositionally biased region" description="Basic and acidic residues" evidence="1">
    <location>
        <begin position="9"/>
        <end position="22"/>
    </location>
</feature>
<feature type="compositionally biased region" description="Low complexity" evidence="1">
    <location>
        <begin position="26"/>
        <end position="40"/>
    </location>
</feature>
<feature type="region of interest" description="Disordered" evidence="1">
    <location>
        <begin position="1"/>
        <end position="41"/>
    </location>
</feature>
<evidence type="ECO:0000313" key="3">
    <source>
        <dbReference type="Proteomes" id="UP001341840"/>
    </source>
</evidence>
<dbReference type="Proteomes" id="UP001341840">
    <property type="component" value="Unassembled WGS sequence"/>
</dbReference>
<protein>
    <submittedName>
        <fullName evidence="2">Uncharacterized protein</fullName>
    </submittedName>
</protein>
<reference evidence="2 3" key="1">
    <citation type="journal article" date="2023" name="Plants (Basel)">
        <title>Bridging the Gap: Combining Genomics and Transcriptomics Approaches to Understand Stylosanthes scabra, an Orphan Legume from the Brazilian Caatinga.</title>
        <authorList>
            <person name="Ferreira-Neto J.R.C."/>
            <person name="da Silva M.D."/>
            <person name="Binneck E."/>
            <person name="de Melo N.F."/>
            <person name="da Silva R.H."/>
            <person name="de Melo A.L.T.M."/>
            <person name="Pandolfi V."/>
            <person name="Bustamante F.O."/>
            <person name="Brasileiro-Vidal A.C."/>
            <person name="Benko-Iseppon A.M."/>
        </authorList>
    </citation>
    <scope>NUCLEOTIDE SEQUENCE [LARGE SCALE GENOMIC DNA]</scope>
    <source>
        <tissue evidence="2">Leaves</tissue>
    </source>
</reference>
<keyword evidence="3" id="KW-1185">Reference proteome</keyword>
<accession>A0ABU6SL02</accession>
<proteinExistence type="predicted"/>
<gene>
    <name evidence="2" type="ORF">PIB30_059172</name>
</gene>
<evidence type="ECO:0000313" key="2">
    <source>
        <dbReference type="EMBL" id="MED6136799.1"/>
    </source>
</evidence>
<dbReference type="EMBL" id="JASCZI010060921">
    <property type="protein sequence ID" value="MED6136799.1"/>
    <property type="molecule type" value="Genomic_DNA"/>
</dbReference>
<organism evidence="2 3">
    <name type="scientific">Stylosanthes scabra</name>
    <dbReference type="NCBI Taxonomy" id="79078"/>
    <lineage>
        <taxon>Eukaryota</taxon>
        <taxon>Viridiplantae</taxon>
        <taxon>Streptophyta</taxon>
        <taxon>Embryophyta</taxon>
        <taxon>Tracheophyta</taxon>
        <taxon>Spermatophyta</taxon>
        <taxon>Magnoliopsida</taxon>
        <taxon>eudicotyledons</taxon>
        <taxon>Gunneridae</taxon>
        <taxon>Pentapetalae</taxon>
        <taxon>rosids</taxon>
        <taxon>fabids</taxon>
        <taxon>Fabales</taxon>
        <taxon>Fabaceae</taxon>
        <taxon>Papilionoideae</taxon>
        <taxon>50 kb inversion clade</taxon>
        <taxon>dalbergioids sensu lato</taxon>
        <taxon>Dalbergieae</taxon>
        <taxon>Pterocarpus clade</taxon>
        <taxon>Stylosanthes</taxon>
    </lineage>
</organism>